<name>A0ABU7GDG4_9SPHN</name>
<dbReference type="EMBL" id="JAZDQV010000004">
    <property type="protein sequence ID" value="MEE1877049.1"/>
    <property type="molecule type" value="Genomic_DNA"/>
</dbReference>
<dbReference type="InterPro" id="IPR013433">
    <property type="entry name" value="PHA_gran_rgn"/>
</dbReference>
<dbReference type="RefSeq" id="WP_354144160.1">
    <property type="nucleotide sequence ID" value="NZ_JAZDQV010000004.1"/>
</dbReference>
<comment type="caution">
    <text evidence="1">The sequence shown here is derived from an EMBL/GenBank/DDBJ whole genome shotgun (WGS) entry which is preliminary data.</text>
</comment>
<evidence type="ECO:0000313" key="1">
    <source>
        <dbReference type="EMBL" id="MEE1877049.1"/>
    </source>
</evidence>
<gene>
    <name evidence="1" type="ORF">VRS74_05045</name>
</gene>
<accession>A0ABU7GDG4</accession>
<reference evidence="1 2" key="1">
    <citation type="submission" date="2024-01" db="EMBL/GenBank/DDBJ databases">
        <title>The genome sequence of Erythrobacteraceae sp. strain 1XM1-14.</title>
        <authorList>
            <person name="Liu Y."/>
        </authorList>
    </citation>
    <scope>NUCLEOTIDE SEQUENCE [LARGE SCALE GENOMIC DNA]</scope>
    <source>
        <strain evidence="1 2">1XM1-14</strain>
    </source>
</reference>
<dbReference type="Pfam" id="PF09650">
    <property type="entry name" value="PHA_gran_rgn"/>
    <property type="match status" value="1"/>
</dbReference>
<protein>
    <submittedName>
        <fullName evidence="1">Polyhydroxyalkanoic acid system family protein</fullName>
    </submittedName>
</protein>
<proteinExistence type="predicted"/>
<organism evidence="1 2">
    <name type="scientific">Altererythrobacter litoralis</name>
    <dbReference type="NCBI Taxonomy" id="3113904"/>
    <lineage>
        <taxon>Bacteria</taxon>
        <taxon>Pseudomonadati</taxon>
        <taxon>Pseudomonadota</taxon>
        <taxon>Alphaproteobacteria</taxon>
        <taxon>Sphingomonadales</taxon>
        <taxon>Erythrobacteraceae</taxon>
        <taxon>Altererythrobacter</taxon>
    </lineage>
</organism>
<dbReference type="Proteomes" id="UP001343492">
    <property type="component" value="Unassembled WGS sequence"/>
</dbReference>
<sequence length="99" mass="11155">MALPHDLGRDEVRRRLNERSHEIADYLPGGLADVETDWVGEDSMALHIAAMGQNITGHIHVEDRQVVFEIKLPGMLSFVEPMIEKAIRKDGTRLLEAPK</sequence>
<evidence type="ECO:0000313" key="2">
    <source>
        <dbReference type="Proteomes" id="UP001343492"/>
    </source>
</evidence>
<keyword evidence="2" id="KW-1185">Reference proteome</keyword>